<protein>
    <recommendedName>
        <fullName evidence="4">Calponin-homology (CH) domain-containing protein</fullName>
    </recommendedName>
</protein>
<evidence type="ECO:0000313" key="3">
    <source>
        <dbReference type="Proteomes" id="UP000285060"/>
    </source>
</evidence>
<name>A0A418AN97_9STRA</name>
<dbReference type="InterPro" id="IPR036872">
    <property type="entry name" value="CH_dom_sf"/>
</dbReference>
<reference evidence="2 3" key="1">
    <citation type="submission" date="2018-08" db="EMBL/GenBank/DDBJ databases">
        <title>Aphanomyces genome sequencing and annotation.</title>
        <authorList>
            <person name="Minardi D."/>
            <person name="Oidtmann B."/>
            <person name="Van Der Giezen M."/>
            <person name="Studholme D.J."/>
        </authorList>
    </citation>
    <scope>NUCLEOTIDE SEQUENCE [LARGE SCALE GENOMIC DNA]</scope>
    <source>
        <strain evidence="2 3">NJM0002</strain>
    </source>
</reference>
<keyword evidence="3" id="KW-1185">Reference proteome</keyword>
<proteinExistence type="predicted"/>
<dbReference type="EMBL" id="QUSY01001091">
    <property type="protein sequence ID" value="RHY26092.1"/>
    <property type="molecule type" value="Genomic_DNA"/>
</dbReference>
<dbReference type="SUPFAM" id="SSF47576">
    <property type="entry name" value="Calponin-homology domain, CH-domain"/>
    <property type="match status" value="1"/>
</dbReference>
<dbReference type="AlphaFoldDB" id="A0A418AN97"/>
<keyword evidence="1" id="KW-0175">Coiled coil</keyword>
<evidence type="ECO:0008006" key="4">
    <source>
        <dbReference type="Google" id="ProtNLM"/>
    </source>
</evidence>
<sequence length="249" mass="27850">MDLAGQVQHLHEMINLAHGVLLEAQNLNLKQPLQSNASLFTFADMDVTPSSPSVGDVSMLDEKDDEPTTLATLTGDEIQDSFTKLAALKSAYIKHSSELLESLQQKKEDVANDNLLARRDALRKHDVVEWLENAMDRTFPTHDLQELLKSGIVLRELLTSSTYLERSLDRLGMSECSLFGTDDLYEGTNMVQVVFGMQYIKAWFSGGVRSPRSPKNAPVGVWSFSESQHKSQECLLQGAHARTMHHAYM</sequence>
<organism evidence="2 3">
    <name type="scientific">Aphanomyces invadans</name>
    <dbReference type="NCBI Taxonomy" id="157072"/>
    <lineage>
        <taxon>Eukaryota</taxon>
        <taxon>Sar</taxon>
        <taxon>Stramenopiles</taxon>
        <taxon>Oomycota</taxon>
        <taxon>Saprolegniomycetes</taxon>
        <taxon>Saprolegniales</taxon>
        <taxon>Verrucalvaceae</taxon>
        <taxon>Aphanomyces</taxon>
    </lineage>
</organism>
<accession>A0A418AN97</accession>
<dbReference type="Gene3D" id="1.10.418.10">
    <property type="entry name" value="Calponin-like domain"/>
    <property type="match status" value="1"/>
</dbReference>
<dbReference type="CDD" id="cd00014">
    <property type="entry name" value="CH_SF"/>
    <property type="match status" value="1"/>
</dbReference>
<feature type="coiled-coil region" evidence="1">
    <location>
        <begin position="93"/>
        <end position="120"/>
    </location>
</feature>
<evidence type="ECO:0000313" key="2">
    <source>
        <dbReference type="EMBL" id="RHY26092.1"/>
    </source>
</evidence>
<dbReference type="Proteomes" id="UP000285060">
    <property type="component" value="Unassembled WGS sequence"/>
</dbReference>
<comment type="caution">
    <text evidence="2">The sequence shown here is derived from an EMBL/GenBank/DDBJ whole genome shotgun (WGS) entry which is preliminary data.</text>
</comment>
<gene>
    <name evidence="2" type="ORF">DYB32_007874</name>
</gene>
<evidence type="ECO:0000256" key="1">
    <source>
        <dbReference type="SAM" id="Coils"/>
    </source>
</evidence>
<dbReference type="VEuPathDB" id="FungiDB:H310_14817"/>